<organism evidence="11">
    <name type="scientific">Cunninghamia lanceolata</name>
    <name type="common">China fir</name>
    <name type="synonym">Pinus lanceolata</name>
    <dbReference type="NCBI Taxonomy" id="28977"/>
    <lineage>
        <taxon>Eukaryota</taxon>
        <taxon>Viridiplantae</taxon>
        <taxon>Streptophyta</taxon>
        <taxon>Embryophyta</taxon>
        <taxon>Tracheophyta</taxon>
        <taxon>Spermatophyta</taxon>
        <taxon>Pinopsida</taxon>
        <taxon>Pinidae</taxon>
        <taxon>Conifers II</taxon>
        <taxon>Cupressales</taxon>
        <taxon>Cupressaceae</taxon>
        <taxon>Cunninghamia</taxon>
    </lineage>
</organism>
<dbReference type="Gene3D" id="2.160.20.10">
    <property type="entry name" value="Single-stranded right-handed beta-helix, Pectin lyase-like"/>
    <property type="match status" value="1"/>
</dbReference>
<evidence type="ECO:0000256" key="6">
    <source>
        <dbReference type="ARBA" id="ARBA00022512"/>
    </source>
</evidence>
<evidence type="ECO:0000256" key="8">
    <source>
        <dbReference type="ARBA" id="ARBA00023085"/>
    </source>
</evidence>
<evidence type="ECO:0000256" key="1">
    <source>
        <dbReference type="ARBA" id="ARBA00004191"/>
    </source>
</evidence>
<evidence type="ECO:0000256" key="9">
    <source>
        <dbReference type="SAM" id="MobiDB-lite"/>
    </source>
</evidence>
<dbReference type="GO" id="GO:0042545">
    <property type="term" value="P:cell wall modification"/>
    <property type="evidence" value="ECO:0007669"/>
    <property type="project" value="InterPro"/>
</dbReference>
<keyword evidence="8" id="KW-0063">Aspartyl esterase</keyword>
<comment type="similarity">
    <text evidence="3">In the N-terminal section; belongs to the PMEI family.</text>
</comment>
<reference evidence="11" key="1">
    <citation type="submission" date="2019-03" db="EMBL/GenBank/DDBJ databases">
        <title>Molecular characterization of PME/PMEI genes and their involvement in root border cells releasing of Chinese fir.</title>
        <authorList>
            <person name="Lu W."/>
        </authorList>
    </citation>
    <scope>NUCLEOTIDE SEQUENCE</scope>
</reference>
<dbReference type="UniPathway" id="UPA00545">
    <property type="reaction ID" value="UER00823"/>
</dbReference>
<accession>A0A6G9W3G6</accession>
<dbReference type="GO" id="GO:0004857">
    <property type="term" value="F:enzyme inhibitor activity"/>
    <property type="evidence" value="ECO:0007669"/>
    <property type="project" value="InterPro"/>
</dbReference>
<dbReference type="AlphaFoldDB" id="A0A6G9W3G6"/>
<keyword evidence="7" id="KW-0378">Hydrolase</keyword>
<feature type="domain" description="Pectinesterase inhibitor" evidence="10">
    <location>
        <begin position="44"/>
        <end position="190"/>
    </location>
</feature>
<evidence type="ECO:0000256" key="4">
    <source>
        <dbReference type="ARBA" id="ARBA00007786"/>
    </source>
</evidence>
<dbReference type="EC" id="3.1.1.11" evidence="5"/>
<dbReference type="GO" id="GO:0045490">
    <property type="term" value="P:pectin catabolic process"/>
    <property type="evidence" value="ECO:0007669"/>
    <property type="project" value="UniProtKB-UniPathway"/>
</dbReference>
<protein>
    <recommendedName>
        <fullName evidence="5">pectinesterase</fullName>
        <ecNumber evidence="5">3.1.1.11</ecNumber>
    </recommendedName>
</protein>
<feature type="region of interest" description="Disordered" evidence="9">
    <location>
        <begin position="412"/>
        <end position="434"/>
    </location>
</feature>
<dbReference type="PANTHER" id="PTHR31707">
    <property type="entry name" value="PECTINESTERASE"/>
    <property type="match status" value="1"/>
</dbReference>
<comment type="similarity">
    <text evidence="4">In the C-terminal section; belongs to the pectinesterase family.</text>
</comment>
<dbReference type="InterPro" id="IPR035513">
    <property type="entry name" value="Invertase/methylesterase_inhib"/>
</dbReference>
<dbReference type="CDD" id="cd15798">
    <property type="entry name" value="PMEI-like_3"/>
    <property type="match status" value="1"/>
</dbReference>
<dbReference type="EMBL" id="MK585480">
    <property type="protein sequence ID" value="QIR83171.1"/>
    <property type="molecule type" value="mRNA"/>
</dbReference>
<dbReference type="SMART" id="SM00856">
    <property type="entry name" value="PMEI"/>
    <property type="match status" value="1"/>
</dbReference>
<comment type="subcellular location">
    <subcellularLocation>
        <location evidence="1">Secreted</location>
        <location evidence="1">Cell wall</location>
    </subcellularLocation>
</comment>
<keyword evidence="6" id="KW-0134">Cell wall</keyword>
<gene>
    <name evidence="11" type="primary">PME13</name>
</gene>
<comment type="pathway">
    <text evidence="2">Glycan metabolism; pectin degradation; 2-dehydro-3-deoxy-D-gluconate from pectin: step 1/5.</text>
</comment>
<dbReference type="InterPro" id="IPR000070">
    <property type="entry name" value="Pectinesterase_cat"/>
</dbReference>
<name>A0A6G9W3G6_CUNLA</name>
<dbReference type="FunFam" id="2.160.20.10:FF:000029">
    <property type="entry name" value="Pectinesterase 4"/>
    <property type="match status" value="1"/>
</dbReference>
<evidence type="ECO:0000259" key="10">
    <source>
        <dbReference type="SMART" id="SM00856"/>
    </source>
</evidence>
<dbReference type="GO" id="GO:0030599">
    <property type="term" value="F:pectinesterase activity"/>
    <property type="evidence" value="ECO:0007669"/>
    <property type="project" value="UniProtKB-EC"/>
</dbReference>
<dbReference type="InterPro" id="IPR006501">
    <property type="entry name" value="Pectinesterase_inhib_dom"/>
</dbReference>
<dbReference type="SUPFAM" id="SSF101148">
    <property type="entry name" value="Plant invertase/pectin methylesterase inhibitor"/>
    <property type="match status" value="1"/>
</dbReference>
<dbReference type="Gene3D" id="1.20.140.40">
    <property type="entry name" value="Invertase/pectin methylesterase inhibitor family protein"/>
    <property type="match status" value="1"/>
</dbReference>
<evidence type="ECO:0000313" key="11">
    <source>
        <dbReference type="EMBL" id="QIR83171.1"/>
    </source>
</evidence>
<evidence type="ECO:0000256" key="3">
    <source>
        <dbReference type="ARBA" id="ARBA00006027"/>
    </source>
</evidence>
<dbReference type="InterPro" id="IPR012334">
    <property type="entry name" value="Pectin_lyas_fold"/>
</dbReference>
<evidence type="ECO:0000256" key="7">
    <source>
        <dbReference type="ARBA" id="ARBA00022801"/>
    </source>
</evidence>
<dbReference type="Pfam" id="PF01095">
    <property type="entry name" value="Pectinesterase"/>
    <property type="match status" value="1"/>
</dbReference>
<proteinExistence type="evidence at transcript level"/>
<dbReference type="Pfam" id="PF04043">
    <property type="entry name" value="PMEI"/>
    <property type="match status" value="1"/>
</dbReference>
<keyword evidence="6" id="KW-0964">Secreted</keyword>
<dbReference type="InterPro" id="IPR011050">
    <property type="entry name" value="Pectin_lyase_fold/virulence"/>
</dbReference>
<evidence type="ECO:0000256" key="5">
    <source>
        <dbReference type="ARBA" id="ARBA00013229"/>
    </source>
</evidence>
<dbReference type="NCBIfam" id="TIGR01614">
    <property type="entry name" value="PME_inhib"/>
    <property type="match status" value="1"/>
</dbReference>
<sequence length="552" mass="60786">MVASKPAKLTTTMASFLVPLIIVVVFHPLLCSNSKTHHDRMLFSSTPALNAACRATQLPQLCKSSLSNLPSHATPQQIISAAMELSSATAKHSHLLSKDLLAASWANANVTAAARNCVEFLEYSMELIAKSKDGETEQGIKDVKAWMSAALAYEYDCASDLRYVNTSNTINAVIESVDYATNLSSNALSMVDALDIYGTNTALWRPPSTERSSTSHNRLLGYTGFRLEGNEHIEAVPDVTVSKEQGASVSSIQAAVDAAPDYSARKFVIHIRAGVYEETVRIPRSKTNLVFIGEGMERTFIRGSRYVPSLPGAVTVYDSATVGVNGDGFVARDLTFENTYEGPKTHQAVALRVDSDLSAFYRCAFLSHQDTLYARTLRQFYKNCTIKGTHDFIFGNAAAVFHKCSIRVRPRQLKSKSGEKDPITAQGRTDPAQSTGFVFDGCSVDGTEDYMKDFRANPSVHRVYLGRPWKMYSRTVFLNSYLGSVLRPEGWMAWNGSFALDTLFYGEFGNHGPGADISERVSWCNQISQKHVGMYSVQSFIQGQQWLPSTQI</sequence>
<dbReference type="SUPFAM" id="SSF51126">
    <property type="entry name" value="Pectin lyase-like"/>
    <property type="match status" value="1"/>
</dbReference>
<evidence type="ECO:0000256" key="2">
    <source>
        <dbReference type="ARBA" id="ARBA00005184"/>
    </source>
</evidence>